<proteinExistence type="predicted"/>
<evidence type="ECO:0000256" key="2">
    <source>
        <dbReference type="SAM" id="Phobius"/>
    </source>
</evidence>
<dbReference type="AlphaFoldDB" id="A0A2H3DA08"/>
<evidence type="ECO:0000313" key="3">
    <source>
        <dbReference type="EMBL" id="PBK84316.1"/>
    </source>
</evidence>
<name>A0A2H3DA08_ARMGA</name>
<evidence type="ECO:0000256" key="1">
    <source>
        <dbReference type="SAM" id="MobiDB-lite"/>
    </source>
</evidence>
<protein>
    <submittedName>
        <fullName evidence="3">Uncharacterized protein</fullName>
    </submittedName>
</protein>
<organism evidence="3 4">
    <name type="scientific">Armillaria gallica</name>
    <name type="common">Bulbous honey fungus</name>
    <name type="synonym">Armillaria bulbosa</name>
    <dbReference type="NCBI Taxonomy" id="47427"/>
    <lineage>
        <taxon>Eukaryota</taxon>
        <taxon>Fungi</taxon>
        <taxon>Dikarya</taxon>
        <taxon>Basidiomycota</taxon>
        <taxon>Agaricomycotina</taxon>
        <taxon>Agaricomycetes</taxon>
        <taxon>Agaricomycetidae</taxon>
        <taxon>Agaricales</taxon>
        <taxon>Marasmiineae</taxon>
        <taxon>Physalacriaceae</taxon>
        <taxon>Armillaria</taxon>
    </lineage>
</organism>
<reference evidence="4" key="1">
    <citation type="journal article" date="2017" name="Nat. Ecol. Evol.">
        <title>Genome expansion and lineage-specific genetic innovations in the forest pathogenic fungi Armillaria.</title>
        <authorList>
            <person name="Sipos G."/>
            <person name="Prasanna A.N."/>
            <person name="Walter M.C."/>
            <person name="O'Connor E."/>
            <person name="Balint B."/>
            <person name="Krizsan K."/>
            <person name="Kiss B."/>
            <person name="Hess J."/>
            <person name="Varga T."/>
            <person name="Slot J."/>
            <person name="Riley R."/>
            <person name="Boka B."/>
            <person name="Rigling D."/>
            <person name="Barry K."/>
            <person name="Lee J."/>
            <person name="Mihaltcheva S."/>
            <person name="LaButti K."/>
            <person name="Lipzen A."/>
            <person name="Waldron R."/>
            <person name="Moloney N.M."/>
            <person name="Sperisen C."/>
            <person name="Kredics L."/>
            <person name="Vagvoelgyi C."/>
            <person name="Patrignani A."/>
            <person name="Fitzpatrick D."/>
            <person name="Nagy I."/>
            <person name="Doyle S."/>
            <person name="Anderson J.B."/>
            <person name="Grigoriev I.V."/>
            <person name="Gueldener U."/>
            <person name="Muensterkoetter M."/>
            <person name="Nagy L.G."/>
        </authorList>
    </citation>
    <scope>NUCLEOTIDE SEQUENCE [LARGE SCALE GENOMIC DNA]</scope>
    <source>
        <strain evidence="4">Ar21-2</strain>
    </source>
</reference>
<keyword evidence="2" id="KW-0472">Membrane</keyword>
<feature type="region of interest" description="Disordered" evidence="1">
    <location>
        <begin position="513"/>
        <end position="546"/>
    </location>
</feature>
<evidence type="ECO:0000313" key="4">
    <source>
        <dbReference type="Proteomes" id="UP000217790"/>
    </source>
</evidence>
<keyword evidence="2" id="KW-0812">Transmembrane</keyword>
<feature type="compositionally biased region" description="Low complexity" evidence="1">
    <location>
        <begin position="513"/>
        <end position="533"/>
    </location>
</feature>
<dbReference type="EMBL" id="KZ293699">
    <property type="protein sequence ID" value="PBK84316.1"/>
    <property type="molecule type" value="Genomic_DNA"/>
</dbReference>
<sequence length="808" mass="89712">MDDLLTCGTQNCTTLILIFLSISTFLLLLRSYWPRKTYASTVLLASTGELNLEERPLHSKQKRDQFTIFIQGLPPRNLALVDGPLSVQDVLFAVHKRLRVSTASSGILSAPFNLYMAGRWLPLMGDETLDGLNMHDLSCIYVRYALPGGMDMGDLTISPDLSPDHCQYQHCKNRSPSGEAYKFKPGEEKYQIEACLAASGPATLRKLVFHSPFPAKIPYLHSEAASQRAKSSSSALMLPPPAPVVSDISLQLQMALLQVLQGLGSSGGVAPIPDVSVIDHSVKNPKAKGTAPDTRLPVAILSGIRKMSLKTGYSKAHDRYELDKEKYCFFAVEGQGVMAKVFVQVKMKNGTKKGESFYNIQQGVDFHPTAPQRKVVDTVIESLMALINDHPKLEGLSLMGDDFFLIDSSWTPILDKDNMDSPTDIFFRGIKRGAGKKGTQIGSMKFVSAPTPDMWYLVMKPGAAEKYQLWQAGDEVTPLSTPVKRHSSSANRRVNRDLSPEFQEDEILDFSFTSGPPSSVSSSKSTVASAKSGLSKCPRSPIPESGRMQKRFWPEITPSTCQKFFNNMADVIKDGGNYKDTTFLPGEFPDLITNWRLHRSYIYQPQFQFTTELISRVHVEWAEKSKRRLGAGSFETAHLGFLNVQVNVEGIQLPPALQGRVCLKRPYLGKISNREVRRETETSERHSVFGEANIALWANSIHTLSMAYVQAKATSSEETPGSIPDLRFVDTTIVLKSKPDLVKTTNWKGGFTALVERLLLSEEFVKYVSNGVPRPTEIISTSLTAQFLCFLQHVQYFLSTGKCFVSDY</sequence>
<gene>
    <name evidence="3" type="ORF">ARMGADRAFT_1088555</name>
</gene>
<dbReference type="OrthoDB" id="301415at2759"/>
<keyword evidence="2" id="KW-1133">Transmembrane helix</keyword>
<dbReference type="STRING" id="47427.A0A2H3DA08"/>
<keyword evidence="4" id="KW-1185">Reference proteome</keyword>
<feature type="transmembrane region" description="Helical" evidence="2">
    <location>
        <begin position="12"/>
        <end position="33"/>
    </location>
</feature>
<dbReference type="Proteomes" id="UP000217790">
    <property type="component" value="Unassembled WGS sequence"/>
</dbReference>
<accession>A0A2H3DA08</accession>
<dbReference type="InParanoid" id="A0A2H3DA08"/>